<keyword evidence="3" id="KW-0963">Cytoplasm</keyword>
<keyword evidence="10" id="KW-1185">Reference proteome</keyword>
<dbReference type="InterPro" id="IPR004446">
    <property type="entry name" value="Heptose_bisP_phosphatase"/>
</dbReference>
<keyword evidence="5 9" id="KW-0378">Hydrolase</keyword>
<dbReference type="EMBL" id="JBHLWK010000007">
    <property type="protein sequence ID" value="MFC0203442.1"/>
    <property type="molecule type" value="Genomic_DNA"/>
</dbReference>
<sequence length="444" mass="48138">MTQAVILAGGKGTRLASRLNGKPKPLVDVDGVPLLQRQLEALVGQGVDDVVLLVNHAADQIEAFVAGLDLPLRLTLIDDGFPRGTAGATLACLDRLQERFVVVYGDTLFDLDVRHMLERHEACGADATLLLHPNDHPADSDLVEVDGRDWIRSFHSYPHADGALLRNLVNAAFYVIERSALEPWVERMETGDFAKDLFPAMLGEGARLKGHISFEYIKDIGTPARLDKAERHLRSGLVARARRTCPQRAVFLDRDGTINASRGHISSHRDLELLPHAADAVRRLNEAEYRVVLITNQPVLARGEVDEAGLARIHAKLESGLGARGAYLDAIYYCPHHPDSGFPGEVPELKRACDCRKPAPGMVEAAAAALNIDLSRSWMVGDSTCDIAMASAAGLRSVLVSTGEGGRDGKYEARATHEAPSIVEAVDFILAASGSAENRSDHTR</sequence>
<dbReference type="InterPro" id="IPR029044">
    <property type="entry name" value="Nucleotide-diphossugar_trans"/>
</dbReference>
<accession>A0ABV6CRT2</accession>
<dbReference type="RefSeq" id="WP_379486217.1">
    <property type="nucleotide sequence ID" value="NZ_JBHLWK010000007.1"/>
</dbReference>
<dbReference type="Pfam" id="PF00483">
    <property type="entry name" value="NTP_transferase"/>
    <property type="match status" value="1"/>
</dbReference>
<dbReference type="InterPro" id="IPR005835">
    <property type="entry name" value="NTP_transferase_dom"/>
</dbReference>
<evidence type="ECO:0000313" key="9">
    <source>
        <dbReference type="EMBL" id="MFC0203442.1"/>
    </source>
</evidence>
<evidence type="ECO:0000256" key="1">
    <source>
        <dbReference type="ARBA" id="ARBA00004496"/>
    </source>
</evidence>
<protein>
    <recommendedName>
        <fullName evidence="7">D,D-heptose 1,7-bisphosphate phosphatase</fullName>
    </recommendedName>
</protein>
<dbReference type="Gene3D" id="3.40.50.1000">
    <property type="entry name" value="HAD superfamily/HAD-like"/>
    <property type="match status" value="1"/>
</dbReference>
<dbReference type="SUPFAM" id="SSF53448">
    <property type="entry name" value="Nucleotide-diphospho-sugar transferases"/>
    <property type="match status" value="1"/>
</dbReference>
<evidence type="ECO:0000256" key="2">
    <source>
        <dbReference type="ARBA" id="ARBA00005628"/>
    </source>
</evidence>
<dbReference type="InterPro" id="IPR036412">
    <property type="entry name" value="HAD-like_sf"/>
</dbReference>
<dbReference type="CDD" id="cd04181">
    <property type="entry name" value="NTP_transferase"/>
    <property type="match status" value="1"/>
</dbReference>
<feature type="domain" description="Nucleotidyl transferase" evidence="8">
    <location>
        <begin position="4"/>
        <end position="233"/>
    </location>
</feature>
<dbReference type="CDD" id="cd07503">
    <property type="entry name" value="HAD_HisB-N"/>
    <property type="match status" value="1"/>
</dbReference>
<dbReference type="PANTHER" id="PTHR42891">
    <property type="entry name" value="D-GLYCERO-BETA-D-MANNO-HEPTOSE-1,7-BISPHOSPHATE 7-PHOSPHATASE"/>
    <property type="match status" value="1"/>
</dbReference>
<organism evidence="9 10">
    <name type="scientific">Novosphingobium soli</name>
    <dbReference type="NCBI Taxonomy" id="574956"/>
    <lineage>
        <taxon>Bacteria</taxon>
        <taxon>Pseudomonadati</taxon>
        <taxon>Pseudomonadota</taxon>
        <taxon>Alphaproteobacteria</taxon>
        <taxon>Sphingomonadales</taxon>
        <taxon>Sphingomonadaceae</taxon>
        <taxon>Novosphingobium</taxon>
    </lineage>
</organism>
<proteinExistence type="inferred from homology"/>
<dbReference type="Pfam" id="PF13242">
    <property type="entry name" value="Hydrolase_like"/>
    <property type="match status" value="1"/>
</dbReference>
<dbReference type="NCBIfam" id="TIGR01656">
    <property type="entry name" value="Histidinol-ppas"/>
    <property type="match status" value="1"/>
</dbReference>
<gene>
    <name evidence="9" type="ORF">ACFFJC_04050</name>
</gene>
<evidence type="ECO:0000256" key="5">
    <source>
        <dbReference type="ARBA" id="ARBA00022801"/>
    </source>
</evidence>
<evidence type="ECO:0000313" key="10">
    <source>
        <dbReference type="Proteomes" id="UP001589798"/>
    </source>
</evidence>
<keyword evidence="4" id="KW-0479">Metal-binding</keyword>
<evidence type="ECO:0000256" key="6">
    <source>
        <dbReference type="ARBA" id="ARBA00023277"/>
    </source>
</evidence>
<dbReference type="InterPro" id="IPR023214">
    <property type="entry name" value="HAD_sf"/>
</dbReference>
<dbReference type="SUPFAM" id="SSF56784">
    <property type="entry name" value="HAD-like"/>
    <property type="match status" value="1"/>
</dbReference>
<dbReference type="Gene3D" id="3.90.550.10">
    <property type="entry name" value="Spore Coat Polysaccharide Biosynthesis Protein SpsA, Chain A"/>
    <property type="match status" value="1"/>
</dbReference>
<dbReference type="InterPro" id="IPR006549">
    <property type="entry name" value="HAD-SF_hydro_IIIA"/>
</dbReference>
<dbReference type="GO" id="GO:0016787">
    <property type="term" value="F:hydrolase activity"/>
    <property type="evidence" value="ECO:0007669"/>
    <property type="project" value="UniProtKB-KW"/>
</dbReference>
<name>A0ABV6CRT2_9SPHN</name>
<dbReference type="NCBIfam" id="TIGR01662">
    <property type="entry name" value="HAD-SF-IIIA"/>
    <property type="match status" value="1"/>
</dbReference>
<dbReference type="InterPro" id="IPR006543">
    <property type="entry name" value="Histidinol-phos"/>
</dbReference>
<evidence type="ECO:0000259" key="8">
    <source>
        <dbReference type="Pfam" id="PF00483"/>
    </source>
</evidence>
<dbReference type="Proteomes" id="UP001589798">
    <property type="component" value="Unassembled WGS sequence"/>
</dbReference>
<dbReference type="PANTHER" id="PTHR42891:SF1">
    <property type="entry name" value="D-GLYCERO-BETA-D-MANNO-HEPTOSE-1,7-BISPHOSPHATE 7-PHOSPHATASE"/>
    <property type="match status" value="1"/>
</dbReference>
<comment type="subcellular location">
    <subcellularLocation>
        <location evidence="1">Cytoplasm</location>
    </subcellularLocation>
</comment>
<comment type="similarity">
    <text evidence="2">Belongs to the GmhB family.</text>
</comment>
<evidence type="ECO:0000256" key="7">
    <source>
        <dbReference type="ARBA" id="ARBA00031828"/>
    </source>
</evidence>
<comment type="caution">
    <text evidence="9">The sequence shown here is derived from an EMBL/GenBank/DDBJ whole genome shotgun (WGS) entry which is preliminary data.</text>
</comment>
<evidence type="ECO:0000256" key="4">
    <source>
        <dbReference type="ARBA" id="ARBA00022723"/>
    </source>
</evidence>
<reference evidence="9 10" key="1">
    <citation type="submission" date="2024-09" db="EMBL/GenBank/DDBJ databases">
        <authorList>
            <person name="Sun Q."/>
            <person name="Mori K."/>
        </authorList>
    </citation>
    <scope>NUCLEOTIDE SEQUENCE [LARGE SCALE GENOMIC DNA]</scope>
    <source>
        <strain evidence="9 10">CCM 7706</strain>
    </source>
</reference>
<keyword evidence="6" id="KW-0119">Carbohydrate metabolism</keyword>
<evidence type="ECO:0000256" key="3">
    <source>
        <dbReference type="ARBA" id="ARBA00022490"/>
    </source>
</evidence>